<keyword evidence="5" id="KW-1185">Reference proteome</keyword>
<evidence type="ECO:0000256" key="2">
    <source>
        <dbReference type="ARBA" id="ARBA00023002"/>
    </source>
</evidence>
<dbReference type="InterPro" id="IPR008030">
    <property type="entry name" value="NmrA-like"/>
</dbReference>
<dbReference type="InterPro" id="IPR051609">
    <property type="entry name" value="NmrA/Isoflavone_reductase-like"/>
</dbReference>
<keyword evidence="2" id="KW-0560">Oxidoreductase</keyword>
<dbReference type="AlphaFoldDB" id="M2MCG9"/>
<dbReference type="KEGG" id="bcom:BAUCODRAFT_36690"/>
<evidence type="ECO:0000259" key="3">
    <source>
        <dbReference type="Pfam" id="PF05368"/>
    </source>
</evidence>
<dbReference type="OMA" id="MPNVWGC"/>
<protein>
    <recommendedName>
        <fullName evidence="3">NmrA-like domain-containing protein</fullName>
    </recommendedName>
</protein>
<evidence type="ECO:0000256" key="1">
    <source>
        <dbReference type="ARBA" id="ARBA00022857"/>
    </source>
</evidence>
<dbReference type="InterPro" id="IPR036291">
    <property type="entry name" value="NAD(P)-bd_dom_sf"/>
</dbReference>
<dbReference type="InterPro" id="IPR045312">
    <property type="entry name" value="PCBER-like"/>
</dbReference>
<keyword evidence="1" id="KW-0521">NADP</keyword>
<reference evidence="4 5" key="1">
    <citation type="journal article" date="2012" name="PLoS Pathog.">
        <title>Diverse lifestyles and strategies of plant pathogenesis encoded in the genomes of eighteen Dothideomycetes fungi.</title>
        <authorList>
            <person name="Ohm R.A."/>
            <person name="Feau N."/>
            <person name="Henrissat B."/>
            <person name="Schoch C.L."/>
            <person name="Horwitz B.A."/>
            <person name="Barry K.W."/>
            <person name="Condon B.J."/>
            <person name="Copeland A.C."/>
            <person name="Dhillon B."/>
            <person name="Glaser F."/>
            <person name="Hesse C.N."/>
            <person name="Kosti I."/>
            <person name="LaButti K."/>
            <person name="Lindquist E.A."/>
            <person name="Lucas S."/>
            <person name="Salamov A.A."/>
            <person name="Bradshaw R.E."/>
            <person name="Ciuffetti L."/>
            <person name="Hamelin R.C."/>
            <person name="Kema G.H.J."/>
            <person name="Lawrence C."/>
            <person name="Scott J.A."/>
            <person name="Spatafora J.W."/>
            <person name="Turgeon B.G."/>
            <person name="de Wit P.J.G.M."/>
            <person name="Zhong S."/>
            <person name="Goodwin S.B."/>
            <person name="Grigoriev I.V."/>
        </authorList>
    </citation>
    <scope>NUCLEOTIDE SEQUENCE [LARGE SCALE GENOMIC DNA]</scope>
    <source>
        <strain evidence="4 5">UAMH 10762</strain>
    </source>
</reference>
<dbReference type="Proteomes" id="UP000011761">
    <property type="component" value="Unassembled WGS sequence"/>
</dbReference>
<evidence type="ECO:0000313" key="4">
    <source>
        <dbReference type="EMBL" id="EMC94216.1"/>
    </source>
</evidence>
<dbReference type="GO" id="GO:0016491">
    <property type="term" value="F:oxidoreductase activity"/>
    <property type="evidence" value="ECO:0007669"/>
    <property type="project" value="UniProtKB-KW"/>
</dbReference>
<name>M2MCG9_BAUPA</name>
<dbReference type="Pfam" id="PF05368">
    <property type="entry name" value="NmrA"/>
    <property type="match status" value="1"/>
</dbReference>
<dbReference type="RefSeq" id="XP_007678689.1">
    <property type="nucleotide sequence ID" value="XM_007680499.1"/>
</dbReference>
<dbReference type="PANTHER" id="PTHR47706:SF7">
    <property type="entry name" value="CIPA-LIKE, PUTATIVE (AFU_ORTHOLOGUE AFUA_1G01630)-RELATED"/>
    <property type="match status" value="1"/>
</dbReference>
<dbReference type="CDD" id="cd05259">
    <property type="entry name" value="PCBER_SDR_a"/>
    <property type="match status" value="1"/>
</dbReference>
<gene>
    <name evidence="4" type="ORF">BAUCODRAFT_36690</name>
</gene>
<accession>M2MCG9</accession>
<dbReference type="OrthoDB" id="419598at2759"/>
<dbReference type="EMBL" id="KB445559">
    <property type="protein sequence ID" value="EMC94216.1"/>
    <property type="molecule type" value="Genomic_DNA"/>
</dbReference>
<dbReference type="SUPFAM" id="SSF51735">
    <property type="entry name" value="NAD(P)-binding Rossmann-fold domains"/>
    <property type="match status" value="1"/>
</dbReference>
<dbReference type="HOGENOM" id="CLU_044876_1_1_1"/>
<organism evidence="4 5">
    <name type="scientific">Baudoinia panamericana (strain UAMH 10762)</name>
    <name type="common">Angels' share fungus</name>
    <name type="synonym">Baudoinia compniacensis (strain UAMH 10762)</name>
    <dbReference type="NCBI Taxonomy" id="717646"/>
    <lineage>
        <taxon>Eukaryota</taxon>
        <taxon>Fungi</taxon>
        <taxon>Dikarya</taxon>
        <taxon>Ascomycota</taxon>
        <taxon>Pezizomycotina</taxon>
        <taxon>Dothideomycetes</taxon>
        <taxon>Dothideomycetidae</taxon>
        <taxon>Mycosphaerellales</taxon>
        <taxon>Teratosphaeriaceae</taxon>
        <taxon>Baudoinia</taxon>
    </lineage>
</organism>
<sequence length="339" mass="37393">MSHQYVAQQPSGFKNNIEKVAVVGATGSVGKYITEELLKTGKHIVTALTRTDSESTMPKGVQVARVDYSSEDSIVDSLKGQEFLIITMSTRAPRDTQSKLINAAAKAGVKWVMPNEYSPDYVGEEAMGRDVMNFGQVQLGARQLIESHGMSWTALCCSHWYEFSLAGSQTRYGFDFQSKTVTYYDGGDVKINHSTWPQCGRAVAKLLSLKLLPEDESDKAPTLSQFRNKPLYISSFLLSQNDMLAAVLKATGDKESDWTIQSKPVTERYQDGINAMQKGDMLGFATAMYARVFYPEGSPGDYESKGKLANDILGLPKEDLNEATKNAVRMAETGEGLYH</sequence>
<feature type="domain" description="NmrA-like" evidence="3">
    <location>
        <begin position="18"/>
        <end position="157"/>
    </location>
</feature>
<evidence type="ECO:0000313" key="5">
    <source>
        <dbReference type="Proteomes" id="UP000011761"/>
    </source>
</evidence>
<dbReference type="Gene3D" id="3.40.50.720">
    <property type="entry name" value="NAD(P)-binding Rossmann-like Domain"/>
    <property type="match status" value="1"/>
</dbReference>
<proteinExistence type="predicted"/>
<dbReference type="GeneID" id="19113033"/>
<dbReference type="eggNOG" id="ENOG502QTQ8">
    <property type="taxonomic scope" value="Eukaryota"/>
</dbReference>
<dbReference type="PANTHER" id="PTHR47706">
    <property type="entry name" value="NMRA-LIKE FAMILY PROTEIN"/>
    <property type="match status" value="1"/>
</dbReference>